<dbReference type="RefSeq" id="WP_087345839.1">
    <property type="nucleotide sequence ID" value="NZ_NFJX01000015.1"/>
</dbReference>
<feature type="coiled-coil region" evidence="1">
    <location>
        <begin position="614"/>
        <end position="673"/>
    </location>
</feature>
<reference evidence="3" key="1">
    <citation type="submission" date="2017-04" db="EMBL/GenBank/DDBJ databases">
        <title>Function of individual gut microbiota members based on whole genome sequencing of pure cultures obtained from chicken caecum.</title>
        <authorList>
            <person name="Medvecky M."/>
            <person name="Cejkova D."/>
            <person name="Polansky O."/>
            <person name="Karasova D."/>
            <person name="Kubasova T."/>
            <person name="Cizek A."/>
            <person name="Rychlik I."/>
        </authorList>
    </citation>
    <scope>NUCLEOTIDE SEQUENCE [LARGE SCALE GENOMIC DNA]</scope>
    <source>
        <strain evidence="3">An199</strain>
    </source>
</reference>
<organism evidence="2 3">
    <name type="scientific">Parabacteroides distasonis</name>
    <dbReference type="NCBI Taxonomy" id="823"/>
    <lineage>
        <taxon>Bacteria</taxon>
        <taxon>Pseudomonadati</taxon>
        <taxon>Bacteroidota</taxon>
        <taxon>Bacteroidia</taxon>
        <taxon>Bacteroidales</taxon>
        <taxon>Tannerellaceae</taxon>
        <taxon>Parabacteroides</taxon>
    </lineage>
</organism>
<dbReference type="AlphaFoldDB" id="A0A1Y4I8I4"/>
<protein>
    <submittedName>
        <fullName evidence="2">Uncharacterized protein</fullName>
    </submittedName>
</protein>
<comment type="caution">
    <text evidence="2">The sequence shown here is derived from an EMBL/GenBank/DDBJ whole genome shotgun (WGS) entry which is preliminary data.</text>
</comment>
<evidence type="ECO:0000313" key="2">
    <source>
        <dbReference type="EMBL" id="OUP16595.1"/>
    </source>
</evidence>
<feature type="coiled-coil region" evidence="1">
    <location>
        <begin position="919"/>
        <end position="953"/>
    </location>
</feature>
<gene>
    <name evidence="2" type="ORF">B5F32_15550</name>
</gene>
<evidence type="ECO:0000313" key="3">
    <source>
        <dbReference type="Proteomes" id="UP000195950"/>
    </source>
</evidence>
<accession>A0A1Y4I8I4</accession>
<name>A0A1Y4I8I4_PARDI</name>
<keyword evidence="1" id="KW-0175">Coiled coil</keyword>
<sequence>METYNIAFLTNGLLMKIPFEGCLMCQNSTYVLSGRLIFPKNATVKDCIHLLSAGHSTSKEMESFIPNLPLSNVSATITPDMMSATILSSGLNVSCYKQGKNGIIIFCLKKNEMPKDAFFTKLASQLGIEAITAYYVIGEQRINADKLSSDFKLPDIPSGIFSADSSLLYAHFNLGGSGTFFVLKIIADLFNLSDIALLIGCNSQKEWLGYISLPTFDGGILEANNLSLSFSTGTEPNFGLNGEFKLKIENRSMRFKTQSQFGKELVLAASQLENDILDLSPFRLSQMALNLKAGAESTEIALCGRIQLRKINVFGALALGYTKQTRIATPKMFSLAVSDITLQEVVESIAGIDIPRNTILNEISIQGINMPDKKERVTPAEVETRLSEWGNKLRKMVEGKGNGAESDFTYTLRENNRISIMDKAYMRHYALIPDGNSYIPQVEAQFILAKEDIQLGEYHVSRGAFVCANIRILGVQVVTFLNMSDNDVTACMMIAPIRKAGVLEITGTRDSIAKAPLMNPPAIVNSIINLSKKEQGAVCYFSASKGKGVNLYLDAHINLLSVIVINANIQMSKGMVRIDTSGVLLSVFKYVLSIECTYGDFDNTSFSILLAIDTSALKEKFKKVQKKIQEAKRAVSAKKDEVNKKFEEAKRKVDGLQNQINSFNRQIADKRNAKSHAGFFKKIKYAFQIAGLEIAKAAVVCAMGIAKAALSIAQKVANAPFTIANLALDMVNAILEGAMNLFYIERFVIMATVGSKNGFLFDMDFVLFGRKHAIQYKVGALSGNQGDTILNDLDDQMSQKAELNAKEMPQLDIPEHLDELDFNLEHLAESLEAGKISVNSAHDIIRNSEMLYAKYIDNEMDFAEKDELETAFIQNSQMIKEYTDLSDKMNKSAQEALSILNIPKKDMNLQAKSGDGNILEDLLEEKNNLLDTLQNIQDQNEVLKKTLDDTAKDIELSNTIVRKGHGEQIRVNADWNNFASEMEDMLVEEADKSIGNHYIVPGYEPAVIDAVRDFGTLVKKSNVKVREGYTNRIYVEH</sequence>
<evidence type="ECO:0000256" key="1">
    <source>
        <dbReference type="SAM" id="Coils"/>
    </source>
</evidence>
<dbReference type="EMBL" id="NFJX01000015">
    <property type="protein sequence ID" value="OUP16595.1"/>
    <property type="molecule type" value="Genomic_DNA"/>
</dbReference>
<dbReference type="Proteomes" id="UP000195950">
    <property type="component" value="Unassembled WGS sequence"/>
</dbReference>
<proteinExistence type="predicted"/>